<sequence length="134" mass="15436">MNILLISQCEKRALSETRRILDQFAERRGDRTWQTAITQEGLDTLRRLLRKTARKNTAVSCHWIRGRDHSELLWVVGDARRFNAEGAVPTNTTCRNILRPHDENDWHTAQPIRLLAQLAALLHDLGKASIAFQE</sequence>
<feature type="non-terminal residue" evidence="2">
    <location>
        <position position="134"/>
    </location>
</feature>
<reference evidence="2" key="1">
    <citation type="submission" date="2021-02" db="EMBL/GenBank/DDBJ databases">
        <title>Thiocyanate and organic carbon inputs drive convergent selection for specific autotrophic Afipia and Thiobacillus strains within complex microbiomes.</title>
        <authorList>
            <person name="Huddy R.J."/>
            <person name="Sachdeva R."/>
            <person name="Kadzinga F."/>
            <person name="Kantor R.S."/>
            <person name="Harrison S.T.L."/>
            <person name="Banfield J.F."/>
        </authorList>
    </citation>
    <scope>NUCLEOTIDE SEQUENCE</scope>
    <source>
        <strain evidence="2">SCN18_10_11_15_R1_P_69_7</strain>
    </source>
</reference>
<dbReference type="PROSITE" id="PS51643">
    <property type="entry name" value="HD_CAS3"/>
    <property type="match status" value="1"/>
</dbReference>
<dbReference type="Proteomes" id="UP000664815">
    <property type="component" value="Unassembled WGS sequence"/>
</dbReference>
<dbReference type="InterPro" id="IPR006483">
    <property type="entry name" value="CRISPR-assoc_Cas3_HD"/>
</dbReference>
<evidence type="ECO:0000313" key="2">
    <source>
        <dbReference type="EMBL" id="MBN8798353.1"/>
    </source>
</evidence>
<evidence type="ECO:0000259" key="1">
    <source>
        <dbReference type="PROSITE" id="PS51643"/>
    </source>
</evidence>
<feature type="domain" description="HD Cas3-type" evidence="1">
    <location>
        <begin position="102"/>
        <end position="134"/>
    </location>
</feature>
<dbReference type="EMBL" id="JAFKMG010000321">
    <property type="protein sequence ID" value="MBN8798353.1"/>
    <property type="molecule type" value="Genomic_DNA"/>
</dbReference>
<proteinExistence type="predicted"/>
<dbReference type="AlphaFoldDB" id="A0A9D8KX02"/>
<gene>
    <name evidence="2" type="ORF">J0H45_03190</name>
</gene>
<protein>
    <submittedName>
        <fullName evidence="2">Type I-F CRISPR-associated helicase Cas3</fullName>
    </submittedName>
</protein>
<comment type="caution">
    <text evidence="2">The sequence shown here is derived from an EMBL/GenBank/DDBJ whole genome shotgun (WGS) entry which is preliminary data.</text>
</comment>
<dbReference type="InterPro" id="IPR048823">
    <property type="entry name" value="Cas3_I-F_Cas2"/>
</dbReference>
<dbReference type="Pfam" id="PF21384">
    <property type="entry name" value="Cas3_I-F_Cas2"/>
    <property type="match status" value="1"/>
</dbReference>
<evidence type="ECO:0000313" key="3">
    <source>
        <dbReference type="Proteomes" id="UP000664815"/>
    </source>
</evidence>
<organism evidence="2 3">
    <name type="scientific">Stenotrophomonas nitritireducens</name>
    <dbReference type="NCBI Taxonomy" id="83617"/>
    <lineage>
        <taxon>Bacteria</taxon>
        <taxon>Pseudomonadati</taxon>
        <taxon>Pseudomonadota</taxon>
        <taxon>Gammaproteobacteria</taxon>
        <taxon>Lysobacterales</taxon>
        <taxon>Lysobacteraceae</taxon>
        <taxon>Stenotrophomonas</taxon>
    </lineage>
</organism>
<name>A0A9D8KX02_9GAMM</name>
<accession>A0A9D8KX02</accession>